<evidence type="ECO:0000256" key="1">
    <source>
        <dbReference type="SAM" id="MobiDB-lite"/>
    </source>
</evidence>
<dbReference type="EMBL" id="HACA01030433">
    <property type="protein sequence ID" value="CDW47794.1"/>
    <property type="molecule type" value="Transcribed_RNA"/>
</dbReference>
<evidence type="ECO:0000313" key="2">
    <source>
        <dbReference type="EMBL" id="CDW47794.1"/>
    </source>
</evidence>
<proteinExistence type="predicted"/>
<reference evidence="2" key="1">
    <citation type="submission" date="2014-05" db="EMBL/GenBank/DDBJ databases">
        <authorList>
            <person name="Chronopoulou M."/>
        </authorList>
    </citation>
    <scope>NUCLEOTIDE SEQUENCE</scope>
    <source>
        <tissue evidence="2">Whole organism</tissue>
    </source>
</reference>
<feature type="non-terminal residue" evidence="2">
    <location>
        <position position="1"/>
    </location>
</feature>
<feature type="region of interest" description="Disordered" evidence="1">
    <location>
        <begin position="102"/>
        <end position="130"/>
    </location>
</feature>
<name>A0A0K2VBC0_LEPSM</name>
<dbReference type="AlphaFoldDB" id="A0A0K2VBC0"/>
<protein>
    <submittedName>
        <fullName evidence="2">Uncharacterized protein</fullName>
    </submittedName>
</protein>
<sequence length="149" mass="16916">YLLGFGRLCLFLSKSCVNRIISVDCLPFKCLIIQVSRININESLAKNAGRRSFSNSEKVNTLNVWRNTDWRFRIKVNNGKYISDSQRSGRPIKLKTQTTKNFFEKSEDDDGGHGEESVGEPFHGGQCHKKSSWQVSPTLAYSIKITITI</sequence>
<accession>A0A0K2VBC0</accession>
<organism evidence="2">
    <name type="scientific">Lepeophtheirus salmonis</name>
    <name type="common">Salmon louse</name>
    <name type="synonym">Caligus salmonis</name>
    <dbReference type="NCBI Taxonomy" id="72036"/>
    <lineage>
        <taxon>Eukaryota</taxon>
        <taxon>Metazoa</taxon>
        <taxon>Ecdysozoa</taxon>
        <taxon>Arthropoda</taxon>
        <taxon>Crustacea</taxon>
        <taxon>Multicrustacea</taxon>
        <taxon>Hexanauplia</taxon>
        <taxon>Copepoda</taxon>
        <taxon>Siphonostomatoida</taxon>
        <taxon>Caligidae</taxon>
        <taxon>Lepeophtheirus</taxon>
    </lineage>
</organism>